<sequence length="137" mass="15740">MYSVAASMTCFEEQNYGVAAFKRTRKLLHRKWRSAVGLFILIVIPAAIITVPVLVMVEFYGWKFIPDQSFEWTRVLLIASYVVFTSYVTEFQYICWALFYLACVADSEENSIIHREDRLEAGLAARDASVKAPEIWA</sequence>
<gene>
    <name evidence="2" type="ORF">R1sor_014640</name>
</gene>
<evidence type="ECO:0000313" key="2">
    <source>
        <dbReference type="EMBL" id="KAL3688331.1"/>
    </source>
</evidence>
<organism evidence="2 3">
    <name type="scientific">Riccia sorocarpa</name>
    <dbReference type="NCBI Taxonomy" id="122646"/>
    <lineage>
        <taxon>Eukaryota</taxon>
        <taxon>Viridiplantae</taxon>
        <taxon>Streptophyta</taxon>
        <taxon>Embryophyta</taxon>
        <taxon>Marchantiophyta</taxon>
        <taxon>Marchantiopsida</taxon>
        <taxon>Marchantiidae</taxon>
        <taxon>Marchantiales</taxon>
        <taxon>Ricciaceae</taxon>
        <taxon>Riccia</taxon>
    </lineage>
</organism>
<dbReference type="Proteomes" id="UP001633002">
    <property type="component" value="Unassembled WGS sequence"/>
</dbReference>
<keyword evidence="1" id="KW-1133">Transmembrane helix</keyword>
<evidence type="ECO:0000313" key="3">
    <source>
        <dbReference type="Proteomes" id="UP001633002"/>
    </source>
</evidence>
<evidence type="ECO:0000256" key="1">
    <source>
        <dbReference type="SAM" id="Phobius"/>
    </source>
</evidence>
<reference evidence="2 3" key="1">
    <citation type="submission" date="2024-09" db="EMBL/GenBank/DDBJ databases">
        <title>Chromosome-scale assembly of Riccia sorocarpa.</title>
        <authorList>
            <person name="Paukszto L."/>
        </authorList>
    </citation>
    <scope>NUCLEOTIDE SEQUENCE [LARGE SCALE GENOMIC DNA]</scope>
    <source>
        <strain evidence="2">LP-2024</strain>
        <tissue evidence="2">Aerial parts of the thallus</tissue>
    </source>
</reference>
<proteinExistence type="predicted"/>
<comment type="caution">
    <text evidence="2">The sequence shown here is derived from an EMBL/GenBank/DDBJ whole genome shotgun (WGS) entry which is preliminary data.</text>
</comment>
<keyword evidence="1" id="KW-0812">Transmembrane</keyword>
<dbReference type="AlphaFoldDB" id="A0ABD3HE75"/>
<keyword evidence="1" id="KW-0472">Membrane</keyword>
<keyword evidence="3" id="KW-1185">Reference proteome</keyword>
<accession>A0ABD3HE75</accession>
<name>A0ABD3HE75_9MARC</name>
<dbReference type="EMBL" id="JBJQOH010000004">
    <property type="protein sequence ID" value="KAL3688331.1"/>
    <property type="molecule type" value="Genomic_DNA"/>
</dbReference>
<protein>
    <submittedName>
        <fullName evidence="2">Uncharacterized protein</fullName>
    </submittedName>
</protein>
<feature type="transmembrane region" description="Helical" evidence="1">
    <location>
        <begin position="75"/>
        <end position="101"/>
    </location>
</feature>
<feature type="transmembrane region" description="Helical" evidence="1">
    <location>
        <begin position="32"/>
        <end position="55"/>
    </location>
</feature>